<evidence type="ECO:0000256" key="4">
    <source>
        <dbReference type="ARBA" id="ARBA00022679"/>
    </source>
</evidence>
<comment type="caution">
    <text evidence="7">The sequence shown here is derived from an EMBL/GenBank/DDBJ whole genome shotgun (WGS) entry which is preliminary data.</text>
</comment>
<dbReference type="InterPro" id="IPR015424">
    <property type="entry name" value="PyrdxlP-dep_Trfase"/>
</dbReference>
<evidence type="ECO:0000256" key="3">
    <source>
        <dbReference type="ARBA" id="ARBA00022605"/>
    </source>
</evidence>
<feature type="binding site" evidence="6">
    <location>
        <position position="277"/>
    </location>
    <ligand>
        <name>pyridoxal 5'-phosphate</name>
        <dbReference type="ChEBI" id="CHEBI:597326"/>
    </ligand>
</feature>
<keyword evidence="1 6" id="KW-0055">Arginine biosynthesis</keyword>
<feature type="binding site" evidence="6">
    <location>
        <position position="131"/>
    </location>
    <ligand>
        <name>pyridoxal 5'-phosphate</name>
        <dbReference type="ChEBI" id="CHEBI:597326"/>
    </ligand>
</feature>
<dbReference type="GO" id="GO:0030170">
    <property type="term" value="F:pyridoxal phosphate binding"/>
    <property type="evidence" value="ECO:0007669"/>
    <property type="project" value="InterPro"/>
</dbReference>
<dbReference type="HAMAP" id="MF_01107">
    <property type="entry name" value="ArgD_aminotrans_3"/>
    <property type="match status" value="1"/>
</dbReference>
<dbReference type="InterPro" id="IPR049704">
    <property type="entry name" value="Aminotrans_3_PPA_site"/>
</dbReference>
<dbReference type="PIRSF" id="PIRSF000521">
    <property type="entry name" value="Transaminase_4ab_Lys_Orn"/>
    <property type="match status" value="1"/>
</dbReference>
<dbReference type="InterPro" id="IPR015422">
    <property type="entry name" value="PyrdxlP-dep_Trfase_small"/>
</dbReference>
<keyword evidence="8" id="KW-1185">Reference proteome</keyword>
<evidence type="ECO:0000256" key="1">
    <source>
        <dbReference type="ARBA" id="ARBA00022571"/>
    </source>
</evidence>
<organism evidence="7 8">
    <name type="scientific">Corynebacterium hylobatis</name>
    <dbReference type="NCBI Taxonomy" id="1859290"/>
    <lineage>
        <taxon>Bacteria</taxon>
        <taxon>Bacillati</taxon>
        <taxon>Actinomycetota</taxon>
        <taxon>Actinomycetes</taxon>
        <taxon>Mycobacteriales</taxon>
        <taxon>Corynebacteriaceae</taxon>
        <taxon>Corynebacterium</taxon>
    </lineage>
</organism>
<comment type="similarity">
    <text evidence="6">Belongs to the class-III pyridoxal-phosphate-dependent aminotransferase family. ArgD subfamily.</text>
</comment>
<name>A0A3S0B642_9CORY</name>
<evidence type="ECO:0000256" key="6">
    <source>
        <dbReference type="HAMAP-Rule" id="MF_01107"/>
    </source>
</evidence>
<dbReference type="AlphaFoldDB" id="A0A3S0B642"/>
<feature type="binding site" evidence="6">
    <location>
        <position position="276"/>
    </location>
    <ligand>
        <name>N(2)-acetyl-L-ornithine</name>
        <dbReference type="ChEBI" id="CHEBI:57805"/>
    </ligand>
</feature>
<dbReference type="Gene3D" id="3.40.640.10">
    <property type="entry name" value="Type I PLP-dependent aspartate aminotransferase-like (Major domain)"/>
    <property type="match status" value="1"/>
</dbReference>
<dbReference type="GO" id="GO:0006526">
    <property type="term" value="P:L-arginine biosynthetic process"/>
    <property type="evidence" value="ECO:0007669"/>
    <property type="project" value="UniProtKB-UniRule"/>
</dbReference>
<comment type="cofactor">
    <cofactor evidence="6">
        <name>pyridoxal 5'-phosphate</name>
        <dbReference type="ChEBI" id="CHEBI:597326"/>
    </cofactor>
    <text evidence="6">Binds 1 pyridoxal phosphate per subunit.</text>
</comment>
<evidence type="ECO:0000313" key="7">
    <source>
        <dbReference type="EMBL" id="RSZ65992.1"/>
    </source>
</evidence>
<dbReference type="EC" id="2.6.1.11" evidence="6"/>
<dbReference type="FunFam" id="3.40.640.10:FF:000004">
    <property type="entry name" value="Acetylornithine aminotransferase"/>
    <property type="match status" value="1"/>
</dbReference>
<evidence type="ECO:0000313" key="8">
    <source>
        <dbReference type="Proteomes" id="UP000274907"/>
    </source>
</evidence>
<dbReference type="OrthoDB" id="9801052at2"/>
<evidence type="ECO:0000256" key="2">
    <source>
        <dbReference type="ARBA" id="ARBA00022576"/>
    </source>
</evidence>
<dbReference type="NCBIfam" id="TIGR00707">
    <property type="entry name" value="argD"/>
    <property type="match status" value="1"/>
</dbReference>
<keyword evidence="6" id="KW-0963">Cytoplasm</keyword>
<feature type="binding site" evidence="6">
    <location>
        <position position="134"/>
    </location>
    <ligand>
        <name>N(2)-acetyl-L-ornithine</name>
        <dbReference type="ChEBI" id="CHEBI:57805"/>
    </ligand>
</feature>
<dbReference type="InterPro" id="IPR005814">
    <property type="entry name" value="Aminotrans_3"/>
</dbReference>
<feature type="binding site" evidence="6">
    <location>
        <begin position="105"/>
        <end position="106"/>
    </location>
    <ligand>
        <name>pyridoxal 5'-phosphate</name>
        <dbReference type="ChEBI" id="CHEBI:597326"/>
    </ligand>
</feature>
<dbReference type="PROSITE" id="PS00600">
    <property type="entry name" value="AA_TRANSFER_CLASS_3"/>
    <property type="match status" value="1"/>
</dbReference>
<dbReference type="SUPFAM" id="SSF53383">
    <property type="entry name" value="PLP-dependent transferases"/>
    <property type="match status" value="1"/>
</dbReference>
<keyword evidence="2 6" id="KW-0032">Aminotransferase</keyword>
<dbReference type="InterPro" id="IPR050103">
    <property type="entry name" value="Class-III_PLP-dep_AT"/>
</dbReference>
<dbReference type="GO" id="GO:0042802">
    <property type="term" value="F:identical protein binding"/>
    <property type="evidence" value="ECO:0007669"/>
    <property type="project" value="TreeGrafter"/>
</dbReference>
<proteinExistence type="inferred from homology"/>
<dbReference type="EMBL" id="RXHJ01000001">
    <property type="protein sequence ID" value="RSZ65992.1"/>
    <property type="molecule type" value="Genomic_DNA"/>
</dbReference>
<dbReference type="RefSeq" id="WP_126119281.1">
    <property type="nucleotide sequence ID" value="NZ_RXHJ01000001.1"/>
</dbReference>
<dbReference type="PANTHER" id="PTHR11986">
    <property type="entry name" value="AMINOTRANSFERASE CLASS III"/>
    <property type="match status" value="1"/>
</dbReference>
<accession>A0A3S0B642</accession>
<dbReference type="InterPro" id="IPR015421">
    <property type="entry name" value="PyrdxlP-dep_Trfase_major"/>
</dbReference>
<keyword evidence="5 6" id="KW-0663">Pyridoxal phosphate</keyword>
<dbReference type="GO" id="GO:0005737">
    <property type="term" value="C:cytoplasm"/>
    <property type="evidence" value="ECO:0007669"/>
    <property type="project" value="UniProtKB-SubCell"/>
</dbReference>
<feature type="modified residue" description="N6-(pyridoxal phosphate)lysine" evidence="6">
    <location>
        <position position="248"/>
    </location>
</feature>
<dbReference type="Pfam" id="PF00202">
    <property type="entry name" value="Aminotran_3"/>
    <property type="match status" value="1"/>
</dbReference>
<comment type="subunit">
    <text evidence="6">Homodimer.</text>
</comment>
<comment type="pathway">
    <text evidence="6">Amino-acid biosynthesis; L-arginine biosynthesis; N(2)-acetyl-L-ornithine from L-glutamate: step 4/4.</text>
</comment>
<comment type="subcellular location">
    <subcellularLocation>
        <location evidence="6">Cytoplasm</location>
    </subcellularLocation>
</comment>
<keyword evidence="3 6" id="KW-0028">Amino-acid biosynthesis</keyword>
<dbReference type="NCBIfam" id="NF002874">
    <property type="entry name" value="PRK03244.1"/>
    <property type="match status" value="1"/>
</dbReference>
<dbReference type="UniPathway" id="UPA00068">
    <property type="reaction ID" value="UER00109"/>
</dbReference>
<gene>
    <name evidence="6" type="primary">argD</name>
    <name evidence="7" type="ORF">EAH68_00035</name>
</gene>
<dbReference type="Gene3D" id="3.90.1150.10">
    <property type="entry name" value="Aspartate Aminotransferase, domain 1"/>
    <property type="match status" value="1"/>
</dbReference>
<dbReference type="CDD" id="cd00610">
    <property type="entry name" value="OAT_like"/>
    <property type="match status" value="1"/>
</dbReference>
<comment type="catalytic activity">
    <reaction evidence="6">
        <text>N(2)-acetyl-L-ornithine + 2-oxoglutarate = N-acetyl-L-glutamate 5-semialdehyde + L-glutamate</text>
        <dbReference type="Rhea" id="RHEA:18049"/>
        <dbReference type="ChEBI" id="CHEBI:16810"/>
        <dbReference type="ChEBI" id="CHEBI:29123"/>
        <dbReference type="ChEBI" id="CHEBI:29985"/>
        <dbReference type="ChEBI" id="CHEBI:57805"/>
        <dbReference type="EC" id="2.6.1.11"/>
    </reaction>
</comment>
<reference evidence="7 8" key="1">
    <citation type="submission" date="2018-12" db="EMBL/GenBank/DDBJ databases">
        <title>YIM 101343 draft genome.</title>
        <authorList>
            <person name="Chen X."/>
        </authorList>
    </citation>
    <scope>NUCLEOTIDE SEQUENCE [LARGE SCALE GENOMIC DNA]</scope>
    <source>
        <strain evidence="7 8">YIM 101343</strain>
    </source>
</reference>
<dbReference type="Proteomes" id="UP000274907">
    <property type="component" value="Unassembled WGS sequence"/>
</dbReference>
<dbReference type="PANTHER" id="PTHR11986:SF79">
    <property type="entry name" value="ACETYLORNITHINE AMINOTRANSFERASE, MITOCHONDRIAL"/>
    <property type="match status" value="1"/>
</dbReference>
<protein>
    <recommendedName>
        <fullName evidence="6">Acetylornithine aminotransferase</fullName>
        <shortName evidence="6">ACOAT</shortName>
        <ecNumber evidence="6">2.6.1.11</ecNumber>
    </recommendedName>
</protein>
<keyword evidence="4 6" id="KW-0808">Transferase</keyword>
<comment type="miscellaneous">
    <text evidence="6">May also have succinyldiaminopimelate aminotransferase activity, thus carrying out the corresponding step in lysine biosynthesis.</text>
</comment>
<evidence type="ECO:0000256" key="5">
    <source>
        <dbReference type="ARBA" id="ARBA00022898"/>
    </source>
</evidence>
<sequence length="392" mass="41205">MTDALTQWNQVLMNNYGTPPLELVTGKGATVTDAQGRVHIDMLAGIAVNSLGHAHPAITEAVTFQLSQLGHTSNLFATAPVIKAATALKERIGDDSARVFFCNSGAEANEAAFKLARLTGRSRVLAAVDGFHGRTMGSLALTGQPDKRKPFEPLPSGVEFYPYGDLDYLTTLVEVNPAEVAAIFLEPIQGETGVIPAPAGFLQGVRELCDTHGILFVADEVQTGVGRTGDFFAFQHDQVLPDVVTMAKGLGGGIPIGATIARGKAAELFAPGAHGTTFGGNPIACAAANAVLGIVDDAFCAEVAEKGRFLAEKLRGIDGVTEVRGRGLMLGVVLERDVAKQAVTRSFEHGLILNAPADNVVRLTPPLVISEDEMNAAVEKLSALLNELSQED</sequence>
<dbReference type="GO" id="GO:0003992">
    <property type="term" value="F:N2-acetyl-L-ornithine:2-oxoglutarate 5-aminotransferase activity"/>
    <property type="evidence" value="ECO:0007669"/>
    <property type="project" value="UniProtKB-UniRule"/>
</dbReference>
<dbReference type="InterPro" id="IPR004636">
    <property type="entry name" value="AcOrn/SuccOrn_fam"/>
</dbReference>
<feature type="binding site" evidence="6">
    <location>
        <begin position="219"/>
        <end position="222"/>
    </location>
    <ligand>
        <name>pyridoxal 5'-phosphate</name>
        <dbReference type="ChEBI" id="CHEBI:597326"/>
    </ligand>
</feature>